<comment type="caution">
    <text evidence="1">The sequence shown here is derived from an EMBL/GenBank/DDBJ whole genome shotgun (WGS) entry which is preliminary data.</text>
</comment>
<name>A0ABV5E509_9ACTN</name>
<dbReference type="RefSeq" id="WP_376730947.1">
    <property type="nucleotide sequence ID" value="NZ_JAYMRP010000003.1"/>
</dbReference>
<protein>
    <submittedName>
        <fullName evidence="1">Uncharacterized protein</fullName>
    </submittedName>
</protein>
<accession>A0ABV5E509</accession>
<gene>
    <name evidence="1" type="ORF">VSS16_04160</name>
</gene>
<sequence length="91" mass="9773">MFGARRASLLDRSWALGSRAVSRLGALVQAVSGQSRWRPTDLYAAAVTARFAASHRLIEQAADAVDDGWSVDHIATSPLLGSITVFEEDDS</sequence>
<evidence type="ECO:0000313" key="2">
    <source>
        <dbReference type="Proteomes" id="UP001585080"/>
    </source>
</evidence>
<organism evidence="1 2">
    <name type="scientific">Streptomyces broussonetiae</name>
    <dbReference type="NCBI Taxonomy" id="2686304"/>
    <lineage>
        <taxon>Bacteria</taxon>
        <taxon>Bacillati</taxon>
        <taxon>Actinomycetota</taxon>
        <taxon>Actinomycetes</taxon>
        <taxon>Kitasatosporales</taxon>
        <taxon>Streptomycetaceae</taxon>
        <taxon>Streptomyces</taxon>
    </lineage>
</organism>
<proteinExistence type="predicted"/>
<keyword evidence="2" id="KW-1185">Reference proteome</keyword>
<evidence type="ECO:0000313" key="1">
    <source>
        <dbReference type="EMBL" id="MFB8771934.1"/>
    </source>
</evidence>
<dbReference type="Proteomes" id="UP001585080">
    <property type="component" value="Unassembled WGS sequence"/>
</dbReference>
<dbReference type="EMBL" id="JAYMRP010000003">
    <property type="protein sequence ID" value="MFB8771934.1"/>
    <property type="molecule type" value="Genomic_DNA"/>
</dbReference>
<reference evidence="1 2" key="1">
    <citation type="submission" date="2024-01" db="EMBL/GenBank/DDBJ databases">
        <title>Genome mining of biosynthetic gene clusters to explore secondary metabolites of Streptomyces sp.</title>
        <authorList>
            <person name="Baig A."/>
            <person name="Ajitkumar Shintre N."/>
            <person name="Kumar H."/>
            <person name="Anbarasu A."/>
            <person name="Ramaiah S."/>
        </authorList>
    </citation>
    <scope>NUCLEOTIDE SEQUENCE [LARGE SCALE GENOMIC DNA]</scope>
    <source>
        <strain evidence="1 2">A57</strain>
    </source>
</reference>